<proteinExistence type="predicted"/>
<reference evidence="2 3" key="1">
    <citation type="submission" date="2019-03" db="EMBL/GenBank/DDBJ databases">
        <title>Diversity of the mouse oral microbiome.</title>
        <authorList>
            <person name="Joseph S."/>
            <person name="Aduse-Opoku J."/>
            <person name="Curtis M."/>
            <person name="Wade W."/>
            <person name="Hashim A."/>
        </authorList>
    </citation>
    <scope>NUCLEOTIDE SEQUENCE [LARGE SCALE GENOMIC DNA]</scope>
    <source>
        <strain evidence="2 3">P2318</strain>
    </source>
</reference>
<evidence type="ECO:0000313" key="1">
    <source>
        <dbReference type="EMBL" id="GFH84615.1"/>
    </source>
</evidence>
<dbReference type="RefSeq" id="WP_135037685.1">
    <property type="nucleotide sequence ID" value="NZ_BLLS01000001.1"/>
</dbReference>
<dbReference type="Proteomes" id="UP000491181">
    <property type="component" value="Unassembled WGS sequence"/>
</dbReference>
<dbReference type="InterPro" id="IPR024269">
    <property type="entry name" value="DUF3791"/>
</dbReference>
<dbReference type="EMBL" id="SPPV01000018">
    <property type="protein sequence ID" value="TFU49513.1"/>
    <property type="molecule type" value="Genomic_DNA"/>
</dbReference>
<dbReference type="Pfam" id="PF12668">
    <property type="entry name" value="DUF3791"/>
    <property type="match status" value="1"/>
</dbReference>
<dbReference type="OrthoDB" id="1031509at2"/>
<gene>
    <name evidence="2" type="ORF">E4T97_09975</name>
    <name evidence="1" type="ORF">IMSAGC001_00009</name>
</gene>
<evidence type="ECO:0000313" key="2">
    <source>
        <dbReference type="EMBL" id="TFU49513.1"/>
    </source>
</evidence>
<dbReference type="AlphaFoldDB" id="A0A7I9ZWY0"/>
<reference evidence="1 4" key="2">
    <citation type="journal article" date="2020" name="Microbiome">
        <title>Single-cell genomics of uncultured bacteria reveals dietary fiber responders in the mouse gut microbiota.</title>
        <authorList>
            <person name="Chijiiwa R."/>
            <person name="Hosokawa M."/>
            <person name="Kogawa M."/>
            <person name="Nishikawa Y."/>
            <person name="Ide K."/>
            <person name="Sakanashi C."/>
            <person name="Takahashi K."/>
            <person name="Takeyama H."/>
        </authorList>
    </citation>
    <scope>NUCLEOTIDE SEQUENCE [LARGE SCALE GENOMIC DNA]</scope>
    <source>
        <strain evidence="1">IMSAGC_001</strain>
    </source>
</reference>
<dbReference type="GeneID" id="93046591"/>
<protein>
    <submittedName>
        <fullName evidence="2">DUF3791 domain-containing protein</fullName>
    </submittedName>
</protein>
<evidence type="ECO:0000313" key="3">
    <source>
        <dbReference type="Proteomes" id="UP000298073"/>
    </source>
</evidence>
<comment type="caution">
    <text evidence="1">The sequence shown here is derived from an EMBL/GenBank/DDBJ whole genome shotgun (WGS) entry which is preliminary data.</text>
</comment>
<dbReference type="Proteomes" id="UP000298073">
    <property type="component" value="Unassembled WGS sequence"/>
</dbReference>
<organism evidence="1 4">
    <name type="scientific">Bacteroides acidifaciens</name>
    <dbReference type="NCBI Taxonomy" id="85831"/>
    <lineage>
        <taxon>Bacteria</taxon>
        <taxon>Pseudomonadati</taxon>
        <taxon>Bacteroidota</taxon>
        <taxon>Bacteroidia</taxon>
        <taxon>Bacteroidales</taxon>
        <taxon>Bacteroidaceae</taxon>
        <taxon>Bacteroides</taxon>
    </lineage>
</organism>
<sequence length="79" mass="9111">MEQLIELSPTEIKLAFVASCIEGTARRLGKSYQEIYARMKSVGMIANYILPNYEVLHTESREHVTDNMIECLTTWESKK</sequence>
<dbReference type="EMBL" id="BLLS01000001">
    <property type="protein sequence ID" value="GFH84615.1"/>
    <property type="molecule type" value="Genomic_DNA"/>
</dbReference>
<name>A0A7I9ZWY0_9BACE</name>
<evidence type="ECO:0000313" key="4">
    <source>
        <dbReference type="Proteomes" id="UP000491181"/>
    </source>
</evidence>
<accession>A0A7I9ZWY0</accession>